<keyword evidence="2" id="KW-1185">Reference proteome</keyword>
<reference evidence="1 2" key="1">
    <citation type="submission" date="2019-03" db="EMBL/GenBank/DDBJ databases">
        <title>Genomic Encyclopedia of Archaeal and Bacterial Type Strains, Phase II (KMG-II): from individual species to whole genera.</title>
        <authorList>
            <person name="Goeker M."/>
        </authorList>
    </citation>
    <scope>NUCLEOTIDE SEQUENCE [LARGE SCALE GENOMIC DNA]</scope>
    <source>
        <strain evidence="1 2">DSM 19035</strain>
    </source>
</reference>
<protein>
    <submittedName>
        <fullName evidence="1">Uncharacterized protein</fullName>
    </submittedName>
</protein>
<comment type="caution">
    <text evidence="1">The sequence shown here is derived from an EMBL/GenBank/DDBJ whole genome shotgun (WGS) entry which is preliminary data.</text>
</comment>
<dbReference type="AlphaFoldDB" id="A0A4R6SZG4"/>
<sequence>MARIRNGILGGVSGKLGPVECFIRNGEAFVKPCKKKRTVPLSPKQLGVCQKLIIANEMINSMTPFVALGFDQAVKGLSRTANNAAKSYQIRNSITGTYPDQTIDYPKVRLTEGDLPAAENPGVAAVENGLKFSWDVDERNRFDQQWTRAMLLVYVPALKSSYYTLSGARRNEGSDVMELPSSFKGHKLHAYISFISDDKLGISNSVYAGHAVVF</sequence>
<dbReference type="Proteomes" id="UP000295620">
    <property type="component" value="Unassembled WGS sequence"/>
</dbReference>
<evidence type="ECO:0000313" key="1">
    <source>
        <dbReference type="EMBL" id="TDQ12034.1"/>
    </source>
</evidence>
<accession>A0A4R6SZG4</accession>
<dbReference type="InterPro" id="IPR046233">
    <property type="entry name" value="DUF6266"/>
</dbReference>
<dbReference type="Pfam" id="PF19781">
    <property type="entry name" value="DUF6266"/>
    <property type="match status" value="1"/>
</dbReference>
<organism evidence="1 2">
    <name type="scientific">Pedobacter metabolipauper</name>
    <dbReference type="NCBI Taxonomy" id="425513"/>
    <lineage>
        <taxon>Bacteria</taxon>
        <taxon>Pseudomonadati</taxon>
        <taxon>Bacteroidota</taxon>
        <taxon>Sphingobacteriia</taxon>
        <taxon>Sphingobacteriales</taxon>
        <taxon>Sphingobacteriaceae</taxon>
        <taxon>Pedobacter</taxon>
    </lineage>
</organism>
<proteinExistence type="predicted"/>
<name>A0A4R6SZG4_9SPHI</name>
<evidence type="ECO:0000313" key="2">
    <source>
        <dbReference type="Proteomes" id="UP000295620"/>
    </source>
</evidence>
<gene>
    <name evidence="1" type="ORF">ATK78_1165</name>
</gene>
<dbReference type="RefSeq" id="WP_133575057.1">
    <property type="nucleotide sequence ID" value="NZ_SNYC01000003.1"/>
</dbReference>
<dbReference type="OrthoDB" id="648163at2"/>
<dbReference type="EMBL" id="SNYC01000003">
    <property type="protein sequence ID" value="TDQ12034.1"/>
    <property type="molecule type" value="Genomic_DNA"/>
</dbReference>